<feature type="domain" description="ATP-sulfurylase PUA-like" evidence="7">
    <location>
        <begin position="141"/>
        <end position="308"/>
    </location>
</feature>
<organism evidence="8 9">
    <name type="scientific">Panicum virgatum</name>
    <name type="common">Blackwell switchgrass</name>
    <dbReference type="NCBI Taxonomy" id="38727"/>
    <lineage>
        <taxon>Eukaryota</taxon>
        <taxon>Viridiplantae</taxon>
        <taxon>Streptophyta</taxon>
        <taxon>Embryophyta</taxon>
        <taxon>Tracheophyta</taxon>
        <taxon>Spermatophyta</taxon>
        <taxon>Magnoliopsida</taxon>
        <taxon>Liliopsida</taxon>
        <taxon>Poales</taxon>
        <taxon>Poaceae</taxon>
        <taxon>PACMAD clade</taxon>
        <taxon>Panicoideae</taxon>
        <taxon>Panicodae</taxon>
        <taxon>Paniceae</taxon>
        <taxon>Panicinae</taxon>
        <taxon>Panicum</taxon>
        <taxon>Panicum sect. Hiantes</taxon>
    </lineage>
</organism>
<dbReference type="PANTHER" id="PTHR11055:SF65">
    <property type="entry name" value="SULFATE ADENYLYLTRANSFERASE"/>
    <property type="match status" value="1"/>
</dbReference>
<evidence type="ECO:0000256" key="5">
    <source>
        <dbReference type="SAM" id="MobiDB-lite"/>
    </source>
</evidence>
<proteinExistence type="predicted"/>
<evidence type="ECO:0000256" key="1">
    <source>
        <dbReference type="ARBA" id="ARBA00004678"/>
    </source>
</evidence>
<keyword evidence="3" id="KW-0547">Nucleotide-binding</keyword>
<dbReference type="GO" id="GO:0004020">
    <property type="term" value="F:adenylylsulfate kinase activity"/>
    <property type="evidence" value="ECO:0007669"/>
    <property type="project" value="TreeGrafter"/>
</dbReference>
<dbReference type="GO" id="GO:0000103">
    <property type="term" value="P:sulfate assimilation"/>
    <property type="evidence" value="ECO:0007669"/>
    <property type="project" value="TreeGrafter"/>
</dbReference>
<dbReference type="Proteomes" id="UP000823388">
    <property type="component" value="Chromosome 9N"/>
</dbReference>
<evidence type="ECO:0000313" key="9">
    <source>
        <dbReference type="Proteomes" id="UP000823388"/>
    </source>
</evidence>
<reference evidence="8" key="1">
    <citation type="submission" date="2020-05" db="EMBL/GenBank/DDBJ databases">
        <title>WGS assembly of Panicum virgatum.</title>
        <authorList>
            <person name="Lovell J.T."/>
            <person name="Jenkins J."/>
            <person name="Shu S."/>
            <person name="Juenger T.E."/>
            <person name="Schmutz J."/>
        </authorList>
    </citation>
    <scope>NUCLEOTIDE SEQUENCE</scope>
    <source>
        <strain evidence="8">AP13</strain>
    </source>
</reference>
<evidence type="ECO:0000256" key="4">
    <source>
        <dbReference type="ARBA" id="ARBA00022840"/>
    </source>
</evidence>
<gene>
    <name evidence="8" type="ORF">PVAP13_9NG106000</name>
</gene>
<comment type="pathway">
    <text evidence="1">Sulfur metabolism.</text>
</comment>
<evidence type="ECO:0000256" key="2">
    <source>
        <dbReference type="ARBA" id="ARBA00022679"/>
    </source>
</evidence>
<dbReference type="Gene3D" id="3.10.400.10">
    <property type="entry name" value="Sulfate adenylyltransferase"/>
    <property type="match status" value="1"/>
</dbReference>
<keyword evidence="4" id="KW-0067">ATP-binding</keyword>
<keyword evidence="9" id="KW-1185">Reference proteome</keyword>
<sequence>MPAIPSRFTRPRHLLPFPNQPPTLPPRRLAGGRQIQNRTKSTRIIRGGDLGGRLKRGEASERPADSSSSSSQLAMATQAALFAGFSQLAAQPARDRAGTGAPARVGVAAIGGARAGGVKAGGAGWAAAAAPRGVRCRASLIEPDGGRLVDLVAPEEGGRRAALRREAASLPHRLRLGRVDKEWLHVLSEGWANPLQGFMREHEFLQALHFNAIRGADGRMVNMSVPIVLSLGDAQRRAIQADGATRVALVDNRDRPIAVLSDIEIYKHNKEERIARTWGTTAPGLPYVEEAITNAGDWLIGGDLEVIEPIKYNDGLDHYRLSPAQLREEFTRRNADAVFAFQLRNPVHNGHALLMTDTRRRLLEMGYKNPVLLLHPLGGFTKADDVPLSWRMKQHEKVFSYDHSILPIVSINWLLTTL</sequence>
<dbReference type="FunFam" id="3.10.400.10:FF:000002">
    <property type="entry name" value="ATP sulfurylase 2"/>
    <property type="match status" value="1"/>
</dbReference>
<evidence type="ECO:0000256" key="3">
    <source>
        <dbReference type="ARBA" id="ARBA00022741"/>
    </source>
</evidence>
<accession>A0A8T0MDD4</accession>
<feature type="compositionally biased region" description="Basic and acidic residues" evidence="5">
    <location>
        <begin position="55"/>
        <end position="64"/>
    </location>
</feature>
<comment type="caution">
    <text evidence="8">The sequence shown here is derived from an EMBL/GenBank/DDBJ whole genome shotgun (WGS) entry which is preliminary data.</text>
</comment>
<evidence type="ECO:0000259" key="7">
    <source>
        <dbReference type="Pfam" id="PF14306"/>
    </source>
</evidence>
<feature type="domain" description="Sulphate adenylyltransferase catalytic" evidence="6">
    <location>
        <begin position="318"/>
        <end position="400"/>
    </location>
</feature>
<dbReference type="EMBL" id="CM029054">
    <property type="protein sequence ID" value="KAG2535291.1"/>
    <property type="molecule type" value="Genomic_DNA"/>
</dbReference>
<dbReference type="Pfam" id="PF01747">
    <property type="entry name" value="ATP-sulfurylase"/>
    <property type="match status" value="1"/>
</dbReference>
<dbReference type="Pfam" id="PF14306">
    <property type="entry name" value="PUA_2"/>
    <property type="match status" value="1"/>
</dbReference>
<evidence type="ECO:0000313" key="8">
    <source>
        <dbReference type="EMBL" id="KAG2535291.1"/>
    </source>
</evidence>
<dbReference type="InterPro" id="IPR014729">
    <property type="entry name" value="Rossmann-like_a/b/a_fold"/>
</dbReference>
<dbReference type="PANTHER" id="PTHR11055">
    <property type="entry name" value="BIFUNCTIONAL 3'-PHOSPHOADENOSINE 5'-PHOSPHOSULFATE SYNTHASE"/>
    <property type="match status" value="1"/>
</dbReference>
<dbReference type="SUPFAM" id="SSF88697">
    <property type="entry name" value="PUA domain-like"/>
    <property type="match status" value="1"/>
</dbReference>
<dbReference type="GO" id="GO:0004781">
    <property type="term" value="F:sulfate adenylyltransferase (ATP) activity"/>
    <property type="evidence" value="ECO:0007669"/>
    <property type="project" value="InterPro"/>
</dbReference>
<dbReference type="InterPro" id="IPR024951">
    <property type="entry name" value="Sulfurylase_cat_dom"/>
</dbReference>
<dbReference type="InterPro" id="IPR015947">
    <property type="entry name" value="PUA-like_sf"/>
</dbReference>
<evidence type="ECO:0008006" key="10">
    <source>
        <dbReference type="Google" id="ProtNLM"/>
    </source>
</evidence>
<dbReference type="GO" id="GO:0005524">
    <property type="term" value="F:ATP binding"/>
    <property type="evidence" value="ECO:0007669"/>
    <property type="project" value="UniProtKB-KW"/>
</dbReference>
<name>A0A8T0MDD4_PANVG</name>
<dbReference type="AlphaFoldDB" id="A0A8T0MDD4"/>
<feature type="region of interest" description="Disordered" evidence="5">
    <location>
        <begin position="1"/>
        <end position="72"/>
    </location>
</feature>
<dbReference type="InterPro" id="IPR025980">
    <property type="entry name" value="ATP-Sase_PUA-like_dom"/>
</dbReference>
<dbReference type="SUPFAM" id="SSF52374">
    <property type="entry name" value="Nucleotidylyl transferase"/>
    <property type="match status" value="1"/>
</dbReference>
<protein>
    <recommendedName>
        <fullName evidence="10">Sulfate adenylyltransferase</fullName>
    </recommendedName>
</protein>
<evidence type="ECO:0000259" key="6">
    <source>
        <dbReference type="Pfam" id="PF01747"/>
    </source>
</evidence>
<keyword evidence="2" id="KW-0808">Transferase</keyword>
<dbReference type="Gene3D" id="3.40.50.620">
    <property type="entry name" value="HUPs"/>
    <property type="match status" value="1"/>
</dbReference>